<reference evidence="1 2" key="1">
    <citation type="submission" date="2023-07" db="EMBL/GenBank/DDBJ databases">
        <title>Novel species of Thermanaerothrix with wide hydrolytic capabilities.</title>
        <authorList>
            <person name="Zayulina K.S."/>
            <person name="Podosokorskaya O.A."/>
            <person name="Elcheninov A.G."/>
        </authorList>
    </citation>
    <scope>NUCLEOTIDE SEQUENCE [LARGE SCALE GENOMIC DNA]</scope>
    <source>
        <strain evidence="1 2">4228-RoL</strain>
    </source>
</reference>
<evidence type="ECO:0008006" key="3">
    <source>
        <dbReference type="Google" id="ProtNLM"/>
    </source>
</evidence>
<organism evidence="1 2">
    <name type="scientific">Thermanaerothrix solaris</name>
    <dbReference type="NCBI Taxonomy" id="3058434"/>
    <lineage>
        <taxon>Bacteria</taxon>
        <taxon>Bacillati</taxon>
        <taxon>Chloroflexota</taxon>
        <taxon>Anaerolineae</taxon>
        <taxon>Anaerolineales</taxon>
        <taxon>Anaerolineaceae</taxon>
        <taxon>Thermanaerothrix</taxon>
    </lineage>
</organism>
<dbReference type="EMBL" id="JAUHMF010000001">
    <property type="protein sequence ID" value="MDT8897818.1"/>
    <property type="molecule type" value="Genomic_DNA"/>
</dbReference>
<dbReference type="RefSeq" id="WP_315624472.1">
    <property type="nucleotide sequence ID" value="NZ_JAUHMF010000001.1"/>
</dbReference>
<gene>
    <name evidence="1" type="ORF">QYE77_06020</name>
</gene>
<evidence type="ECO:0000313" key="1">
    <source>
        <dbReference type="EMBL" id="MDT8897818.1"/>
    </source>
</evidence>
<keyword evidence="2" id="KW-1185">Reference proteome</keyword>
<dbReference type="PROSITE" id="PS51257">
    <property type="entry name" value="PROKAR_LIPOPROTEIN"/>
    <property type="match status" value="1"/>
</dbReference>
<comment type="caution">
    <text evidence="1">The sequence shown here is derived from an EMBL/GenBank/DDBJ whole genome shotgun (WGS) entry which is preliminary data.</text>
</comment>
<sequence length="322" mass="35443">MKAIYTYVVLGGLIAGMVLVGCQRTPVSTPTASLPAPTPTSPLLPTPAATTAVITPTTVPIPSTTPSATLPKPTPTTEGLYTYAVVGVEPDEGLSVHSGPGVNYDVVGTLPYDATQIHLTGQRAQAQNITWEEIEWLSESPLRGWVNGRFLTQYVPPEAFCNAETASLIEQFEQAIRQADGRLLATLVSPVHGVDIWLWRSGRVINFDPAHARWVFNSTYVHNWGANPASGLDTRGSFQEAVLPVLRDAIQNPHEIRCNDRTVGGVAEEYAWPARYRNINVYKIFKPGTPGIDLDWRIWLVGVEYVENNPYLFALIHFQWEP</sequence>
<dbReference type="Proteomes" id="UP001254165">
    <property type="component" value="Unassembled WGS sequence"/>
</dbReference>
<accession>A0ABU3NLU4</accession>
<proteinExistence type="predicted"/>
<evidence type="ECO:0000313" key="2">
    <source>
        <dbReference type="Proteomes" id="UP001254165"/>
    </source>
</evidence>
<name>A0ABU3NLU4_9CHLR</name>
<dbReference type="Gene3D" id="2.30.30.40">
    <property type="entry name" value="SH3 Domains"/>
    <property type="match status" value="1"/>
</dbReference>
<protein>
    <recommendedName>
        <fullName evidence="3">SH3b domain-containing protein</fullName>
    </recommendedName>
</protein>